<comment type="caution">
    <text evidence="1">The sequence shown here is derived from an EMBL/GenBank/DDBJ whole genome shotgun (WGS) entry which is preliminary data.</text>
</comment>
<dbReference type="Proteomes" id="UP000197138">
    <property type="component" value="Unassembled WGS sequence"/>
</dbReference>
<dbReference type="EMBL" id="PGOL01000186">
    <property type="protein sequence ID" value="PKI75043.1"/>
    <property type="molecule type" value="Genomic_DNA"/>
</dbReference>
<evidence type="ECO:0000313" key="1">
    <source>
        <dbReference type="EMBL" id="OWM86492.1"/>
    </source>
</evidence>
<protein>
    <submittedName>
        <fullName evidence="1">Uncharacterized protein</fullName>
    </submittedName>
</protein>
<organism evidence="1 3">
    <name type="scientific">Punica granatum</name>
    <name type="common">Pomegranate</name>
    <dbReference type="NCBI Taxonomy" id="22663"/>
    <lineage>
        <taxon>Eukaryota</taxon>
        <taxon>Viridiplantae</taxon>
        <taxon>Streptophyta</taxon>
        <taxon>Embryophyta</taxon>
        <taxon>Tracheophyta</taxon>
        <taxon>Spermatophyta</taxon>
        <taxon>Magnoliopsida</taxon>
        <taxon>eudicotyledons</taxon>
        <taxon>Gunneridae</taxon>
        <taxon>Pentapetalae</taxon>
        <taxon>rosids</taxon>
        <taxon>malvids</taxon>
        <taxon>Myrtales</taxon>
        <taxon>Lythraceae</taxon>
        <taxon>Punica</taxon>
    </lineage>
</organism>
<accession>A0A218XQF4</accession>
<dbReference type="AlphaFoldDB" id="A0A218XQF4"/>
<keyword evidence="4" id="KW-1185">Reference proteome</keyword>
<dbReference type="Proteomes" id="UP000233551">
    <property type="component" value="Unassembled WGS sequence"/>
</dbReference>
<name>A0A218XQF4_PUNGR</name>
<proteinExistence type="predicted"/>
<evidence type="ECO:0000313" key="4">
    <source>
        <dbReference type="Proteomes" id="UP000233551"/>
    </source>
</evidence>
<dbReference type="EMBL" id="MTKT01001082">
    <property type="protein sequence ID" value="OWM86492.1"/>
    <property type="molecule type" value="Genomic_DNA"/>
</dbReference>
<reference evidence="2 4" key="3">
    <citation type="submission" date="2017-11" db="EMBL/GenBank/DDBJ databases">
        <title>De-novo sequencing of pomegranate (Punica granatum L.) genome.</title>
        <authorList>
            <person name="Akparov Z."/>
            <person name="Amiraslanov A."/>
            <person name="Hajiyeva S."/>
            <person name="Abbasov M."/>
            <person name="Kaur K."/>
            <person name="Hamwieh A."/>
            <person name="Solovyev V."/>
            <person name="Salamov A."/>
            <person name="Braich B."/>
            <person name="Kosarev P."/>
            <person name="Mahmoud A."/>
            <person name="Hajiyev E."/>
            <person name="Babayeva S."/>
            <person name="Izzatullayeva V."/>
            <person name="Mammadov A."/>
            <person name="Mammadov A."/>
            <person name="Sharifova S."/>
            <person name="Ojaghi J."/>
            <person name="Eynullazada K."/>
            <person name="Bayramov B."/>
            <person name="Abdulazimova A."/>
            <person name="Shahmuradov I."/>
        </authorList>
    </citation>
    <scope>NUCLEOTIDE SEQUENCE [LARGE SCALE GENOMIC DNA]</scope>
    <source>
        <strain evidence="2">AG2017</strain>
        <strain evidence="4">cv. AG2017</strain>
        <tissue evidence="2">Leaf</tissue>
    </source>
</reference>
<evidence type="ECO:0000313" key="3">
    <source>
        <dbReference type="Proteomes" id="UP000197138"/>
    </source>
</evidence>
<evidence type="ECO:0000313" key="2">
    <source>
        <dbReference type="EMBL" id="PKI75043.1"/>
    </source>
</evidence>
<gene>
    <name evidence="1" type="ORF">CDL15_Pgr026384</name>
    <name evidence="2" type="ORF">CRG98_004517</name>
</gene>
<reference evidence="1" key="2">
    <citation type="submission" date="2017-06" db="EMBL/GenBank/DDBJ databases">
        <title>The pomegranate genome and the genomics of punicalagin biosynthesis.</title>
        <authorList>
            <person name="Xu C."/>
        </authorList>
    </citation>
    <scope>NUCLEOTIDE SEQUENCE [LARGE SCALE GENOMIC DNA]</scope>
    <source>
        <tissue evidence="1">Fresh leaf</tissue>
    </source>
</reference>
<reference evidence="3" key="1">
    <citation type="journal article" date="2017" name="Plant J.">
        <title>The pomegranate (Punica granatum L.) genome and the genomics of punicalagin biosynthesis.</title>
        <authorList>
            <person name="Qin G."/>
            <person name="Xu C."/>
            <person name="Ming R."/>
            <person name="Tang H."/>
            <person name="Guyot R."/>
            <person name="Kramer E.M."/>
            <person name="Hu Y."/>
            <person name="Yi X."/>
            <person name="Qi Y."/>
            <person name="Xu X."/>
            <person name="Gao Z."/>
            <person name="Pan H."/>
            <person name="Jian J."/>
            <person name="Tian Y."/>
            <person name="Yue Z."/>
            <person name="Xu Y."/>
        </authorList>
    </citation>
    <scope>NUCLEOTIDE SEQUENCE [LARGE SCALE GENOMIC DNA]</scope>
    <source>
        <strain evidence="3">cv. Dabenzi</strain>
    </source>
</reference>
<sequence length="74" mass="8195">MSFGAVPVHLLDFYLSLAPRAQAELATVAASGCAIAVIVEDGRDRRAWRWLSGFHGRERRQLGFRRGSRVGLGR</sequence>